<sequence length="363" mass="39655">MASVELKDFVKLYGDHVAIKGIDLHVEDGEFCVFVGPSGCGKSTLLRMIAGLETISHGDLTIGGRVVNDVPSRDRGIAMVFQSYALYPHMSVRDNLGFGMRIAGQDRAEIDRRREGAAEMLGLGPYMDRRPSELSGGQRQRVAIGRAMVREPEVFLFDEPLSNLDAKLRNQTRLEIKRLQQQLGATVIFVTHDQIEAMTLADKIVVLQDGLVAQTGAPLDVFERPRNLFVAGFIGAPAMNILPAEIGEGPVVRALGLEIPVEDGVFDLPLPGTSVTLGIRSEDIVPDGHGQRPQTGADVSGAVKFSEVLGNESLIFFDVGGVELVSRMQRPRPVRAGETLSFRIDGTRIHLFDTETETTLRRD</sequence>
<dbReference type="InterPro" id="IPR017871">
    <property type="entry name" value="ABC_transporter-like_CS"/>
</dbReference>
<dbReference type="Gene3D" id="2.40.50.100">
    <property type="match status" value="1"/>
</dbReference>
<evidence type="ECO:0000256" key="2">
    <source>
        <dbReference type="ARBA" id="ARBA00022448"/>
    </source>
</evidence>
<evidence type="ECO:0000256" key="4">
    <source>
        <dbReference type="ARBA" id="ARBA00022840"/>
    </source>
</evidence>
<keyword evidence="3" id="KW-0547">Nucleotide-binding</keyword>
<dbReference type="RefSeq" id="WP_073325493.1">
    <property type="nucleotide sequence ID" value="NZ_FQYO01000001.1"/>
</dbReference>
<dbReference type="InterPro" id="IPR047641">
    <property type="entry name" value="ABC_transpr_MalK/UgpC-like"/>
</dbReference>
<dbReference type="Pfam" id="PF17912">
    <property type="entry name" value="OB_MalK"/>
    <property type="match status" value="1"/>
</dbReference>
<dbReference type="AlphaFoldDB" id="A0A1M5ZXP9"/>
<evidence type="ECO:0000313" key="7">
    <source>
        <dbReference type="Proteomes" id="UP000184292"/>
    </source>
</evidence>
<protein>
    <submittedName>
        <fullName evidence="6">Carbohydrate ABC transporter ATP-binding protein, CUT1 family</fullName>
    </submittedName>
</protein>
<dbReference type="InterPro" id="IPR008995">
    <property type="entry name" value="Mo/tungstate-bd_C_term_dom"/>
</dbReference>
<keyword evidence="2" id="KW-0813">Transport</keyword>
<accession>A0A1M5ZXP9</accession>
<evidence type="ECO:0000256" key="1">
    <source>
        <dbReference type="ARBA" id="ARBA00005417"/>
    </source>
</evidence>
<dbReference type="Gene3D" id="2.40.50.140">
    <property type="entry name" value="Nucleic acid-binding proteins"/>
    <property type="match status" value="1"/>
</dbReference>
<dbReference type="SUPFAM" id="SSF52540">
    <property type="entry name" value="P-loop containing nucleoside triphosphate hydrolases"/>
    <property type="match status" value="1"/>
</dbReference>
<reference evidence="6 7" key="1">
    <citation type="submission" date="2016-11" db="EMBL/GenBank/DDBJ databases">
        <authorList>
            <person name="Jaros S."/>
            <person name="Januszkiewicz K."/>
            <person name="Wedrychowicz H."/>
        </authorList>
    </citation>
    <scope>NUCLEOTIDE SEQUENCE [LARGE SCALE GENOMIC DNA]</scope>
    <source>
        <strain evidence="6 7">DSM 100565</strain>
    </source>
</reference>
<keyword evidence="7" id="KW-1185">Reference proteome</keyword>
<dbReference type="OrthoDB" id="8188565at2"/>
<gene>
    <name evidence="6" type="ORF">SAMN05444417_0040</name>
</gene>
<dbReference type="InterPro" id="IPR015855">
    <property type="entry name" value="ABC_transpr_MalK-like"/>
</dbReference>
<dbReference type="PANTHER" id="PTHR43875:SF1">
    <property type="entry name" value="OSMOPROTECTIVE COMPOUNDS UPTAKE ATP-BINDING PROTEIN GGTA"/>
    <property type="match status" value="1"/>
</dbReference>
<dbReference type="InterPro" id="IPR040582">
    <property type="entry name" value="OB_MalK-like"/>
</dbReference>
<evidence type="ECO:0000313" key="6">
    <source>
        <dbReference type="EMBL" id="SHI29020.1"/>
    </source>
</evidence>
<dbReference type="PROSITE" id="PS50893">
    <property type="entry name" value="ABC_TRANSPORTER_2"/>
    <property type="match status" value="1"/>
</dbReference>
<dbReference type="PROSITE" id="PS00211">
    <property type="entry name" value="ABC_TRANSPORTER_1"/>
    <property type="match status" value="1"/>
</dbReference>
<comment type="similarity">
    <text evidence="1">Belongs to the ABC transporter superfamily.</text>
</comment>
<proteinExistence type="inferred from homology"/>
<dbReference type="GO" id="GO:0008643">
    <property type="term" value="P:carbohydrate transport"/>
    <property type="evidence" value="ECO:0007669"/>
    <property type="project" value="InterPro"/>
</dbReference>
<dbReference type="NCBIfam" id="NF008653">
    <property type="entry name" value="PRK11650.1"/>
    <property type="match status" value="1"/>
</dbReference>
<evidence type="ECO:0000259" key="5">
    <source>
        <dbReference type="PROSITE" id="PS50893"/>
    </source>
</evidence>
<dbReference type="InterPro" id="IPR003593">
    <property type="entry name" value="AAA+_ATPase"/>
</dbReference>
<feature type="domain" description="ABC transporter" evidence="5">
    <location>
        <begin position="4"/>
        <end position="234"/>
    </location>
</feature>
<keyword evidence="4 6" id="KW-0067">ATP-binding</keyword>
<dbReference type="FunFam" id="3.40.50.300:FF:000042">
    <property type="entry name" value="Maltose/maltodextrin ABC transporter, ATP-binding protein"/>
    <property type="match status" value="1"/>
</dbReference>
<dbReference type="GO" id="GO:0055052">
    <property type="term" value="C:ATP-binding cassette (ABC) transporter complex, substrate-binding subunit-containing"/>
    <property type="evidence" value="ECO:0007669"/>
    <property type="project" value="TreeGrafter"/>
</dbReference>
<dbReference type="SUPFAM" id="SSF50331">
    <property type="entry name" value="MOP-like"/>
    <property type="match status" value="1"/>
</dbReference>
<dbReference type="PANTHER" id="PTHR43875">
    <property type="entry name" value="MALTODEXTRIN IMPORT ATP-BINDING PROTEIN MSMX"/>
    <property type="match status" value="1"/>
</dbReference>
<dbReference type="CDD" id="cd03301">
    <property type="entry name" value="ABC_MalK_N"/>
    <property type="match status" value="1"/>
</dbReference>
<dbReference type="SMART" id="SM00382">
    <property type="entry name" value="AAA"/>
    <property type="match status" value="1"/>
</dbReference>
<dbReference type="Proteomes" id="UP000184292">
    <property type="component" value="Unassembled WGS sequence"/>
</dbReference>
<evidence type="ECO:0000256" key="3">
    <source>
        <dbReference type="ARBA" id="ARBA00022741"/>
    </source>
</evidence>
<dbReference type="Gene3D" id="3.40.50.300">
    <property type="entry name" value="P-loop containing nucleotide triphosphate hydrolases"/>
    <property type="match status" value="1"/>
</dbReference>
<dbReference type="InterPro" id="IPR003439">
    <property type="entry name" value="ABC_transporter-like_ATP-bd"/>
</dbReference>
<organism evidence="6 7">
    <name type="scientific">Wenxinia saemankumensis</name>
    <dbReference type="NCBI Taxonomy" id="1447782"/>
    <lineage>
        <taxon>Bacteria</taxon>
        <taxon>Pseudomonadati</taxon>
        <taxon>Pseudomonadota</taxon>
        <taxon>Alphaproteobacteria</taxon>
        <taxon>Rhodobacterales</taxon>
        <taxon>Roseobacteraceae</taxon>
        <taxon>Wenxinia</taxon>
    </lineage>
</organism>
<dbReference type="GO" id="GO:0005524">
    <property type="term" value="F:ATP binding"/>
    <property type="evidence" value="ECO:0007669"/>
    <property type="project" value="UniProtKB-KW"/>
</dbReference>
<dbReference type="InterPro" id="IPR012340">
    <property type="entry name" value="NA-bd_OB-fold"/>
</dbReference>
<name>A0A1M5ZXP9_9RHOB</name>
<dbReference type="InterPro" id="IPR027417">
    <property type="entry name" value="P-loop_NTPase"/>
</dbReference>
<dbReference type="GO" id="GO:0140359">
    <property type="term" value="F:ABC-type transporter activity"/>
    <property type="evidence" value="ECO:0007669"/>
    <property type="project" value="InterPro"/>
</dbReference>
<dbReference type="EMBL" id="FQYO01000001">
    <property type="protein sequence ID" value="SHI29020.1"/>
    <property type="molecule type" value="Genomic_DNA"/>
</dbReference>
<dbReference type="Pfam" id="PF00005">
    <property type="entry name" value="ABC_tran"/>
    <property type="match status" value="1"/>
</dbReference>
<dbReference type="GO" id="GO:0016887">
    <property type="term" value="F:ATP hydrolysis activity"/>
    <property type="evidence" value="ECO:0007669"/>
    <property type="project" value="InterPro"/>
</dbReference>
<dbReference type="STRING" id="1447782.SAMN05444417_0040"/>